<feature type="transmembrane region" description="Helical" evidence="7">
    <location>
        <begin position="55"/>
        <end position="75"/>
    </location>
</feature>
<dbReference type="EMBL" id="DSUH01000054">
    <property type="protein sequence ID" value="HGU31711.1"/>
    <property type="molecule type" value="Genomic_DNA"/>
</dbReference>
<gene>
    <name evidence="8" type="ORF">ENS29_02515</name>
</gene>
<feature type="region of interest" description="Disordered" evidence="6">
    <location>
        <begin position="1"/>
        <end position="28"/>
    </location>
</feature>
<dbReference type="PANTHER" id="PTHR30482">
    <property type="entry name" value="HIGH-AFFINITY BRANCHED-CHAIN AMINO ACID TRANSPORT SYSTEM PERMEASE"/>
    <property type="match status" value="1"/>
</dbReference>
<feature type="transmembrane region" description="Helical" evidence="7">
    <location>
        <begin position="107"/>
        <end position="129"/>
    </location>
</feature>
<evidence type="ECO:0000256" key="3">
    <source>
        <dbReference type="ARBA" id="ARBA00022692"/>
    </source>
</evidence>
<dbReference type="GO" id="GO:0005886">
    <property type="term" value="C:plasma membrane"/>
    <property type="evidence" value="ECO:0007669"/>
    <property type="project" value="UniProtKB-SubCell"/>
</dbReference>
<dbReference type="InterPro" id="IPR001851">
    <property type="entry name" value="ABC_transp_permease"/>
</dbReference>
<evidence type="ECO:0000256" key="2">
    <source>
        <dbReference type="ARBA" id="ARBA00022475"/>
    </source>
</evidence>
<keyword evidence="2" id="KW-1003">Cell membrane</keyword>
<reference evidence="8" key="1">
    <citation type="journal article" date="2020" name="mSystems">
        <title>Genome- and Community-Level Interaction Insights into Carbon Utilization and Element Cycling Functions of Hydrothermarchaeota in Hydrothermal Sediment.</title>
        <authorList>
            <person name="Zhou Z."/>
            <person name="Liu Y."/>
            <person name="Xu W."/>
            <person name="Pan J."/>
            <person name="Luo Z.H."/>
            <person name="Li M."/>
        </authorList>
    </citation>
    <scope>NUCLEOTIDE SEQUENCE [LARGE SCALE GENOMIC DNA]</scope>
    <source>
        <strain evidence="8">SpSt-477</strain>
    </source>
</reference>
<evidence type="ECO:0000256" key="5">
    <source>
        <dbReference type="ARBA" id="ARBA00023136"/>
    </source>
</evidence>
<feature type="transmembrane region" description="Helical" evidence="7">
    <location>
        <begin position="230"/>
        <end position="251"/>
    </location>
</feature>
<feature type="compositionally biased region" description="Polar residues" evidence="6">
    <location>
        <begin position="13"/>
        <end position="28"/>
    </location>
</feature>
<accession>A0A7C4RPX9</accession>
<dbReference type="PANTHER" id="PTHR30482:SF10">
    <property type="entry name" value="HIGH-AFFINITY BRANCHED-CHAIN AMINO ACID TRANSPORT PROTEIN BRAE"/>
    <property type="match status" value="1"/>
</dbReference>
<keyword evidence="4 7" id="KW-1133">Transmembrane helix</keyword>
<protein>
    <submittedName>
        <fullName evidence="8">Branched-chain amino acid ABC transporter permease</fullName>
    </submittedName>
</protein>
<evidence type="ECO:0000256" key="4">
    <source>
        <dbReference type="ARBA" id="ARBA00022989"/>
    </source>
</evidence>
<feature type="transmembrane region" description="Helical" evidence="7">
    <location>
        <begin position="271"/>
        <end position="295"/>
    </location>
</feature>
<keyword evidence="3 7" id="KW-0812">Transmembrane</keyword>
<feature type="transmembrane region" description="Helical" evidence="7">
    <location>
        <begin position="184"/>
        <end position="203"/>
    </location>
</feature>
<name>A0A7C4RPX9_9BACT</name>
<evidence type="ECO:0000313" key="8">
    <source>
        <dbReference type="EMBL" id="HGU31711.1"/>
    </source>
</evidence>
<feature type="transmembrane region" description="Helical" evidence="7">
    <location>
        <begin position="307"/>
        <end position="326"/>
    </location>
</feature>
<evidence type="ECO:0000256" key="6">
    <source>
        <dbReference type="SAM" id="MobiDB-lite"/>
    </source>
</evidence>
<dbReference type="Pfam" id="PF02653">
    <property type="entry name" value="BPD_transp_2"/>
    <property type="match status" value="1"/>
</dbReference>
<dbReference type="InterPro" id="IPR043428">
    <property type="entry name" value="LivM-like"/>
</dbReference>
<comment type="caution">
    <text evidence="8">The sequence shown here is derived from an EMBL/GenBank/DDBJ whole genome shotgun (WGS) entry which is preliminary data.</text>
</comment>
<feature type="transmembrane region" description="Helical" evidence="7">
    <location>
        <begin position="32"/>
        <end position="49"/>
    </location>
</feature>
<dbReference type="GO" id="GO:0015658">
    <property type="term" value="F:branched-chain amino acid transmembrane transporter activity"/>
    <property type="evidence" value="ECO:0007669"/>
    <property type="project" value="InterPro"/>
</dbReference>
<comment type="subcellular location">
    <subcellularLocation>
        <location evidence="1">Cell membrane</location>
        <topology evidence="1">Multi-pass membrane protein</topology>
    </subcellularLocation>
</comment>
<proteinExistence type="predicted"/>
<sequence>MNSRPAHVMHSRATATNRNPEHTSPQSSGRKLGLYVVLTFFVLSLPQWLTDNYVLGLINFMTIFGICCMGLNLILGYTGFLSLGHAAFYGIGAYTTAILMTRHGFGFMSALALSGMLTLVSALIVSIPIRKIRGDYFCLLTIAFGEIFRLIAQAWIPFTGGAMGIVGIPIPKIFGYAIQSEADFYYVAIGLLAFTYITLYLFVRTKFGRALIAIREDELAAQAMGVNTPLYTILAFSIGSIYAGFAGSLLAVYQTTITPSNFRIEESCLMIIMVIVGGMGRLLAPLAGVVVMTLATEFFRSFSEYRMLIIGAMMILVLLFRPQGIFGTSAFKN</sequence>
<feature type="transmembrane region" description="Helical" evidence="7">
    <location>
        <begin position="82"/>
        <end position="101"/>
    </location>
</feature>
<organism evidence="8">
    <name type="scientific">Desulfatirhabdium butyrativorans</name>
    <dbReference type="NCBI Taxonomy" id="340467"/>
    <lineage>
        <taxon>Bacteria</taxon>
        <taxon>Pseudomonadati</taxon>
        <taxon>Thermodesulfobacteriota</taxon>
        <taxon>Desulfobacteria</taxon>
        <taxon>Desulfobacterales</taxon>
        <taxon>Desulfatirhabdiaceae</taxon>
        <taxon>Desulfatirhabdium</taxon>
    </lineage>
</organism>
<dbReference type="CDD" id="cd06581">
    <property type="entry name" value="TM_PBP1_LivM_like"/>
    <property type="match status" value="1"/>
</dbReference>
<evidence type="ECO:0000256" key="1">
    <source>
        <dbReference type="ARBA" id="ARBA00004651"/>
    </source>
</evidence>
<keyword evidence="5 7" id="KW-0472">Membrane</keyword>
<evidence type="ECO:0000256" key="7">
    <source>
        <dbReference type="SAM" id="Phobius"/>
    </source>
</evidence>
<dbReference type="AlphaFoldDB" id="A0A7C4RPX9"/>